<name>A0ABQ0VFM6_ENTMU</name>
<dbReference type="InterPro" id="IPR001387">
    <property type="entry name" value="Cro/C1-type_HTH"/>
</dbReference>
<dbReference type="PROSITE" id="PS50943">
    <property type="entry name" value="HTH_CROC1"/>
    <property type="match status" value="1"/>
</dbReference>
<dbReference type="PANTHER" id="PTHR46558">
    <property type="entry name" value="TRACRIPTIONAL REGULATORY PROTEIN-RELATED-RELATED"/>
    <property type="match status" value="1"/>
</dbReference>
<accession>A0ABQ0VFM6</accession>
<evidence type="ECO:0000256" key="2">
    <source>
        <dbReference type="SAM" id="Coils"/>
    </source>
</evidence>
<dbReference type="PANTHER" id="PTHR46558:SF4">
    <property type="entry name" value="DNA-BIDING PHAGE PROTEIN"/>
    <property type="match status" value="1"/>
</dbReference>
<organism evidence="4 5">
    <name type="scientific">Enterococcus mundtii</name>
    <dbReference type="NCBI Taxonomy" id="53346"/>
    <lineage>
        <taxon>Bacteria</taxon>
        <taxon>Bacillati</taxon>
        <taxon>Bacillota</taxon>
        <taxon>Bacilli</taxon>
        <taxon>Lactobacillales</taxon>
        <taxon>Enterococcaceae</taxon>
        <taxon>Enterococcus</taxon>
    </lineage>
</organism>
<comment type="caution">
    <text evidence="4">The sequence shown here is derived from an EMBL/GenBank/DDBJ whole genome shotgun (WGS) entry which is preliminary data.</text>
</comment>
<evidence type="ECO:0000313" key="5">
    <source>
        <dbReference type="Proteomes" id="UP000321175"/>
    </source>
</evidence>
<proteinExistence type="predicted"/>
<sequence>MTLGSTLKYLRERVGISQIVLANKLHISRQSISSWENDRACPSMDNLILLSEIYSVSVDDLLKKNQELRGQWPVNTKEVMRFKQEIHQIYKELEKLNNDFNCMKKKVDTNFVP</sequence>
<dbReference type="GeneID" id="61001117"/>
<dbReference type="SMART" id="SM00530">
    <property type="entry name" value="HTH_XRE"/>
    <property type="match status" value="1"/>
</dbReference>
<gene>
    <name evidence="4" type="ORF">EMU01_25750</name>
</gene>
<dbReference type="SUPFAM" id="SSF47413">
    <property type="entry name" value="lambda repressor-like DNA-binding domains"/>
    <property type="match status" value="1"/>
</dbReference>
<dbReference type="RefSeq" id="WP_071867395.1">
    <property type="nucleotide sequence ID" value="NZ_BJWA01000025.1"/>
</dbReference>
<dbReference type="CDD" id="cd00093">
    <property type="entry name" value="HTH_XRE"/>
    <property type="match status" value="1"/>
</dbReference>
<dbReference type="Gene3D" id="1.10.260.40">
    <property type="entry name" value="lambda repressor-like DNA-binding domains"/>
    <property type="match status" value="1"/>
</dbReference>
<dbReference type="Proteomes" id="UP000321175">
    <property type="component" value="Unassembled WGS sequence"/>
</dbReference>
<dbReference type="InterPro" id="IPR010982">
    <property type="entry name" value="Lambda_DNA-bd_dom_sf"/>
</dbReference>
<dbReference type="EMBL" id="BJWA01000025">
    <property type="protein sequence ID" value="GEL81431.1"/>
    <property type="molecule type" value="Genomic_DNA"/>
</dbReference>
<evidence type="ECO:0000256" key="1">
    <source>
        <dbReference type="ARBA" id="ARBA00023125"/>
    </source>
</evidence>
<dbReference type="Pfam" id="PF01381">
    <property type="entry name" value="HTH_3"/>
    <property type="match status" value="1"/>
</dbReference>
<keyword evidence="5" id="KW-1185">Reference proteome</keyword>
<protein>
    <recommendedName>
        <fullName evidence="3">HTH cro/C1-type domain-containing protein</fullName>
    </recommendedName>
</protein>
<evidence type="ECO:0000313" key="4">
    <source>
        <dbReference type="EMBL" id="GEL81431.1"/>
    </source>
</evidence>
<keyword evidence="1" id="KW-0238">DNA-binding</keyword>
<keyword evidence="2" id="KW-0175">Coiled coil</keyword>
<feature type="domain" description="HTH cro/C1-type" evidence="3">
    <location>
        <begin position="7"/>
        <end position="61"/>
    </location>
</feature>
<evidence type="ECO:0000259" key="3">
    <source>
        <dbReference type="PROSITE" id="PS50943"/>
    </source>
</evidence>
<reference evidence="4 5" key="1">
    <citation type="submission" date="2019-07" db="EMBL/GenBank/DDBJ databases">
        <title>Whole genome shotgun sequence of Enterococcus mundtii NBRC 100490.</title>
        <authorList>
            <person name="Hosoyama A."/>
            <person name="Uohara A."/>
            <person name="Ohji S."/>
            <person name="Ichikawa N."/>
        </authorList>
    </citation>
    <scope>NUCLEOTIDE SEQUENCE [LARGE SCALE GENOMIC DNA]</scope>
    <source>
        <strain evidence="4 5">NBRC 100490</strain>
    </source>
</reference>
<feature type="coiled-coil region" evidence="2">
    <location>
        <begin position="79"/>
        <end position="106"/>
    </location>
</feature>